<evidence type="ECO:0000256" key="3">
    <source>
        <dbReference type="ARBA" id="ARBA00006501"/>
    </source>
</evidence>
<keyword evidence="10 14" id="KW-0560">Oxidoreductase</keyword>
<comment type="catalytic activity">
    <reaction evidence="13 14 15">
        <text>protoporphyrinogen IX + 3 A = protoporphyrin IX + 3 AH2</text>
        <dbReference type="Rhea" id="RHEA:62000"/>
        <dbReference type="ChEBI" id="CHEBI:13193"/>
        <dbReference type="ChEBI" id="CHEBI:17499"/>
        <dbReference type="ChEBI" id="CHEBI:57306"/>
        <dbReference type="ChEBI" id="CHEBI:57307"/>
    </reaction>
</comment>
<dbReference type="GO" id="GO:0046872">
    <property type="term" value="F:metal ion binding"/>
    <property type="evidence" value="ECO:0007669"/>
    <property type="project" value="UniProtKB-UniRule"/>
</dbReference>
<evidence type="ECO:0000256" key="9">
    <source>
        <dbReference type="ARBA" id="ARBA00022989"/>
    </source>
</evidence>
<name>A0A6J4U9G1_9SPHN</name>
<protein>
    <recommendedName>
        <fullName evidence="4 14">Protoporphyrinogen IX oxidase</fullName>
        <shortName evidence="14">PPO</shortName>
        <ecNumber evidence="14 15">1.3.99.-</ecNumber>
    </recommendedName>
</protein>
<evidence type="ECO:0000256" key="15">
    <source>
        <dbReference type="PIRNR" id="PIRNR004638"/>
    </source>
</evidence>
<feature type="transmembrane region" description="Helical" evidence="14">
    <location>
        <begin position="92"/>
        <end position="111"/>
    </location>
</feature>
<keyword evidence="8 14" id="KW-0479">Metal-binding</keyword>
<keyword evidence="5 14" id="KW-1003">Cell membrane</keyword>
<dbReference type="Pfam" id="PF03653">
    <property type="entry name" value="UPF0093"/>
    <property type="match status" value="1"/>
</dbReference>
<dbReference type="PIRSF" id="PIRSF004638">
    <property type="entry name" value="UCP004638"/>
    <property type="match status" value="1"/>
</dbReference>
<comment type="pathway">
    <text evidence="2 14 15">Porphyrin-containing compound metabolism; protoporphyrin-IX biosynthesis; protoporphyrin-IX from protoporphyrinogen-IX: step 1/1.</text>
</comment>
<evidence type="ECO:0000256" key="1">
    <source>
        <dbReference type="ARBA" id="ARBA00004651"/>
    </source>
</evidence>
<feature type="binding site" description="axial binding residue" evidence="14">
    <location>
        <position position="97"/>
    </location>
    <ligand>
        <name>heme</name>
        <dbReference type="ChEBI" id="CHEBI:30413"/>
    </ligand>
    <ligandPart>
        <name>Fe</name>
        <dbReference type="ChEBI" id="CHEBI:18248"/>
    </ligandPart>
</feature>
<evidence type="ECO:0000256" key="13">
    <source>
        <dbReference type="ARBA" id="ARBA00048390"/>
    </source>
</evidence>
<keyword evidence="9 14" id="KW-1133">Transmembrane helix</keyword>
<dbReference type="EC" id="1.3.99.-" evidence="14 15"/>
<feature type="transmembrane region" description="Helical" evidence="14">
    <location>
        <begin position="63"/>
        <end position="86"/>
    </location>
</feature>
<dbReference type="GO" id="GO:0070818">
    <property type="term" value="F:protoporphyrinogen oxidase activity"/>
    <property type="evidence" value="ECO:0007669"/>
    <property type="project" value="UniProtKB-UniRule"/>
</dbReference>
<feature type="binding site" description="axial binding residue" evidence="14">
    <location>
        <position position="22"/>
    </location>
    <ligand>
        <name>heme</name>
        <dbReference type="ChEBI" id="CHEBI:30413"/>
    </ligand>
    <ligandPart>
        <name>Fe</name>
        <dbReference type="ChEBI" id="CHEBI:18248"/>
    </ligandPart>
</feature>
<dbReference type="GO" id="GO:0006782">
    <property type="term" value="P:protoporphyrinogen IX biosynthetic process"/>
    <property type="evidence" value="ECO:0007669"/>
    <property type="project" value="UniProtKB-UniRule"/>
</dbReference>
<dbReference type="PANTHER" id="PTHR40255:SF1">
    <property type="entry name" value="PROTOPORPHYRINOGEN IX OXIDASE"/>
    <property type="match status" value="1"/>
</dbReference>
<reference evidence="16" key="1">
    <citation type="submission" date="2020-02" db="EMBL/GenBank/DDBJ databases">
        <authorList>
            <person name="Meier V. D."/>
        </authorList>
    </citation>
    <scope>NUCLEOTIDE SEQUENCE</scope>
    <source>
        <strain evidence="16">AVDCRST_MAG23</strain>
    </source>
</reference>
<dbReference type="AlphaFoldDB" id="A0A6J4U9G1"/>
<evidence type="ECO:0000256" key="4">
    <source>
        <dbReference type="ARBA" id="ARBA00017504"/>
    </source>
</evidence>
<proteinExistence type="inferred from homology"/>
<dbReference type="InterPro" id="IPR005265">
    <property type="entry name" value="HemJ-like"/>
</dbReference>
<keyword evidence="7 14" id="KW-0812">Transmembrane</keyword>
<evidence type="ECO:0000256" key="7">
    <source>
        <dbReference type="ARBA" id="ARBA00022692"/>
    </source>
</evidence>
<comment type="cofactor">
    <cofactor evidence="14 15">
        <name>heme b</name>
        <dbReference type="ChEBI" id="CHEBI:60344"/>
    </cofactor>
    <text evidence="14 15">Binds 1 heme b (iron(II)-protoporphyrin IX) group per subunit.</text>
</comment>
<evidence type="ECO:0000256" key="5">
    <source>
        <dbReference type="ARBA" id="ARBA00022475"/>
    </source>
</evidence>
<sequence>MSLGYELGNALTLTYAWIKAAHVIFVIFWIAGLFMLPRYYVYHQEAPPGSAEEKKWVERERKLRNIIITPAMALVWVLGLTLAWITGAWSEGWLHAKLLIVIALSGYHGYMVGYGKKLAQGLRPVSGKALRMMNEVPGIATVIIVILVIVKPF</sequence>
<keyword evidence="12 14" id="KW-0472">Membrane</keyword>
<evidence type="ECO:0000256" key="2">
    <source>
        <dbReference type="ARBA" id="ARBA00005073"/>
    </source>
</evidence>
<comment type="function">
    <text evidence="14 15">Catalyzes the oxidation of protoporphyrinogen IX to protoporphyrin IX.</text>
</comment>
<feature type="transmembrane region" description="Helical" evidence="14">
    <location>
        <begin position="20"/>
        <end position="42"/>
    </location>
</feature>
<comment type="similarity">
    <text evidence="3 14 15">Belongs to the HemJ family.</text>
</comment>
<evidence type="ECO:0000256" key="11">
    <source>
        <dbReference type="ARBA" id="ARBA00023004"/>
    </source>
</evidence>
<keyword evidence="6 14" id="KW-0349">Heme</keyword>
<evidence type="ECO:0000256" key="6">
    <source>
        <dbReference type="ARBA" id="ARBA00022617"/>
    </source>
</evidence>
<evidence type="ECO:0000256" key="12">
    <source>
        <dbReference type="ARBA" id="ARBA00023136"/>
    </source>
</evidence>
<comment type="subcellular location">
    <subcellularLocation>
        <location evidence="1 14">Cell membrane</location>
        <topology evidence="1 14">Multi-pass membrane protein</topology>
    </subcellularLocation>
</comment>
<evidence type="ECO:0000256" key="8">
    <source>
        <dbReference type="ARBA" id="ARBA00022723"/>
    </source>
</evidence>
<dbReference type="GO" id="GO:0005886">
    <property type="term" value="C:plasma membrane"/>
    <property type="evidence" value="ECO:0007669"/>
    <property type="project" value="UniProtKB-SubCell"/>
</dbReference>
<comment type="subunit">
    <text evidence="14">Homodimer.</text>
</comment>
<organism evidence="16">
    <name type="scientific">uncultured Sphingosinicella sp</name>
    <dbReference type="NCBI Taxonomy" id="478748"/>
    <lineage>
        <taxon>Bacteria</taxon>
        <taxon>Pseudomonadati</taxon>
        <taxon>Pseudomonadota</taxon>
        <taxon>Alphaproteobacteria</taxon>
        <taxon>Sphingomonadales</taxon>
        <taxon>Sphingosinicellaceae</taxon>
        <taxon>Sphingosinicella</taxon>
        <taxon>environmental samples</taxon>
    </lineage>
</organism>
<dbReference type="UniPathway" id="UPA00251">
    <property type="reaction ID" value="UER00324"/>
</dbReference>
<dbReference type="PANTHER" id="PTHR40255">
    <property type="entry name" value="UPF0093 MEMBRANE PROTEIN SLR1790"/>
    <property type="match status" value="1"/>
</dbReference>
<evidence type="ECO:0000313" key="16">
    <source>
        <dbReference type="EMBL" id="CAA9544221.1"/>
    </source>
</evidence>
<dbReference type="HAMAP" id="MF_02239">
    <property type="entry name" value="HemJ"/>
    <property type="match status" value="1"/>
</dbReference>
<evidence type="ECO:0000256" key="14">
    <source>
        <dbReference type="HAMAP-Rule" id="MF_02239"/>
    </source>
</evidence>
<feature type="transmembrane region" description="Helical" evidence="14">
    <location>
        <begin position="132"/>
        <end position="150"/>
    </location>
</feature>
<keyword evidence="11 14" id="KW-0408">Iron</keyword>
<dbReference type="EMBL" id="CADCWD010000079">
    <property type="protein sequence ID" value="CAA9544221.1"/>
    <property type="molecule type" value="Genomic_DNA"/>
</dbReference>
<accession>A0A6J4U9G1</accession>
<evidence type="ECO:0000256" key="10">
    <source>
        <dbReference type="ARBA" id="ARBA00023002"/>
    </source>
</evidence>
<gene>
    <name evidence="16" type="ORF">AVDCRST_MAG23-2377</name>
</gene>